<organism evidence="1 2">
    <name type="scientific">Sandaracinus amylolyticus</name>
    <dbReference type="NCBI Taxonomy" id="927083"/>
    <lineage>
        <taxon>Bacteria</taxon>
        <taxon>Pseudomonadati</taxon>
        <taxon>Myxococcota</taxon>
        <taxon>Polyangia</taxon>
        <taxon>Polyangiales</taxon>
        <taxon>Sandaracinaceae</taxon>
        <taxon>Sandaracinus</taxon>
    </lineage>
</organism>
<dbReference type="AlphaFoldDB" id="A0A0F6W2Y9"/>
<dbReference type="PROSITE" id="PS51318">
    <property type="entry name" value="TAT"/>
    <property type="match status" value="1"/>
</dbReference>
<dbReference type="OrthoDB" id="231687at2"/>
<dbReference type="InterPro" id="IPR006311">
    <property type="entry name" value="TAT_signal"/>
</dbReference>
<reference evidence="1 2" key="1">
    <citation type="submission" date="2015-03" db="EMBL/GenBank/DDBJ databases">
        <title>Genome assembly of Sandaracinus amylolyticus DSM 53668.</title>
        <authorList>
            <person name="Sharma G."/>
            <person name="Subramanian S."/>
        </authorList>
    </citation>
    <scope>NUCLEOTIDE SEQUENCE [LARGE SCALE GENOMIC DNA]</scope>
    <source>
        <strain evidence="1 2">DSM 53668</strain>
    </source>
</reference>
<dbReference type="Pfam" id="PF07586">
    <property type="entry name" value="HXXSHH"/>
    <property type="match status" value="1"/>
</dbReference>
<name>A0A0F6W2Y9_9BACT</name>
<keyword evidence="2" id="KW-1185">Reference proteome</keyword>
<dbReference type="STRING" id="927083.DB32_003286"/>
<dbReference type="InterPro" id="IPR011447">
    <property type="entry name" value="DUF1552"/>
</dbReference>
<evidence type="ECO:0000313" key="1">
    <source>
        <dbReference type="EMBL" id="AKF06137.1"/>
    </source>
</evidence>
<gene>
    <name evidence="1" type="ORF">DB32_003286</name>
</gene>
<dbReference type="RefSeq" id="WP_053233340.1">
    <property type="nucleotide sequence ID" value="NZ_CP011125.1"/>
</dbReference>
<protein>
    <recommendedName>
        <fullName evidence="3">Tat (Twin-arginine translocation) pathway signal sequence domain protein</fullName>
    </recommendedName>
</protein>
<dbReference type="KEGG" id="samy:DB32_003286"/>
<dbReference type="Proteomes" id="UP000034883">
    <property type="component" value="Chromosome"/>
</dbReference>
<accession>A0A0F6W2Y9</accession>
<evidence type="ECO:0008006" key="3">
    <source>
        <dbReference type="Google" id="ProtNLM"/>
    </source>
</evidence>
<sequence length="447" mass="48065">MTRFHLDRRTMLKGMLGGAAVSIALPTLDAFLNDSGTAYADCGTLPVRFGWWFFGNGVIPELWVPQGTGRSYVLPEQTAPLEPLREKLTFVTGTRVMTPNTNPHGSGPAGLLAGGDVGGVNFGESVSSYPGPTIDQIVAEADGFRGATRFRSLELGVQRSTVSISHSGPDALNPPECSPAALFERLFGVGFREPGEMTEPDPRLALRRSVLDAVTGQARRLQSRVGARDRRRIEEHLDGIRAIETQIARLQEDPPNLAACMRPTAPASEFPDLEGRPQMSAISRVMSDLCAMALACDQTRVFSVMFSQPVNNTLFLDTTAGHHQLTHDEPGNPQTEVNRVVTFIHEEMAYFLSALDRIVEGDGTLLDHCAVLCTTDVSFGRTHSIENYPLIIAGSACGALRTGIHHAAPGENATKVSLSLMRAVGLNAGEFGFGVGRATDGLSEIEV</sequence>
<evidence type="ECO:0000313" key="2">
    <source>
        <dbReference type="Proteomes" id="UP000034883"/>
    </source>
</evidence>
<dbReference type="EMBL" id="CP011125">
    <property type="protein sequence ID" value="AKF06137.1"/>
    <property type="molecule type" value="Genomic_DNA"/>
</dbReference>
<proteinExistence type="predicted"/>